<evidence type="ECO:0000256" key="3">
    <source>
        <dbReference type="ARBA" id="ARBA00022650"/>
    </source>
</evidence>
<feature type="binding site" evidence="8">
    <location>
        <position position="144"/>
    </location>
    <ligand>
        <name>substrate</name>
    </ligand>
</feature>
<dbReference type="Pfam" id="PF01472">
    <property type="entry name" value="PUA"/>
    <property type="match status" value="1"/>
</dbReference>
<feature type="binding site" evidence="8">
    <location>
        <begin position="176"/>
        <end position="177"/>
    </location>
    <ligand>
        <name>ATP</name>
        <dbReference type="ChEBI" id="CHEBI:30616"/>
    </ligand>
</feature>
<dbReference type="PANTHER" id="PTHR43654:SF1">
    <property type="entry name" value="ISOPENTENYL PHOSPHATE KINASE"/>
    <property type="match status" value="1"/>
</dbReference>
<dbReference type="InterPro" id="IPR036393">
    <property type="entry name" value="AceGlu_kinase-like_sf"/>
</dbReference>
<organism evidence="10 11">
    <name type="scientific">Hydrogenovibrio crunogenus</name>
    <dbReference type="NCBI Taxonomy" id="39765"/>
    <lineage>
        <taxon>Bacteria</taxon>
        <taxon>Pseudomonadati</taxon>
        <taxon>Pseudomonadota</taxon>
        <taxon>Gammaproteobacteria</taxon>
        <taxon>Thiotrichales</taxon>
        <taxon>Piscirickettsiaceae</taxon>
        <taxon>Hydrogenovibrio</taxon>
    </lineage>
</organism>
<proteinExistence type="inferred from homology"/>
<comment type="subcellular location">
    <subcellularLocation>
        <location evidence="8">Cytoplasm</location>
    </subcellularLocation>
</comment>
<evidence type="ECO:0000256" key="2">
    <source>
        <dbReference type="ARBA" id="ARBA00022605"/>
    </source>
</evidence>
<protein>
    <recommendedName>
        <fullName evidence="8">Glutamate 5-kinase</fullName>
        <ecNumber evidence="8">2.7.2.11</ecNumber>
    </recommendedName>
    <alternativeName>
        <fullName evidence="8">Gamma-glutamyl kinase</fullName>
        <shortName evidence="8">GK</shortName>
    </alternativeName>
</protein>
<feature type="binding site" evidence="8">
    <location>
        <position position="57"/>
    </location>
    <ligand>
        <name>substrate</name>
    </ligand>
</feature>
<keyword evidence="7 8" id="KW-0067">ATP-binding</keyword>
<dbReference type="Pfam" id="PF00696">
    <property type="entry name" value="AA_kinase"/>
    <property type="match status" value="1"/>
</dbReference>
<dbReference type="SMART" id="SM00359">
    <property type="entry name" value="PUA"/>
    <property type="match status" value="1"/>
</dbReference>
<dbReference type="Gene3D" id="3.40.1160.10">
    <property type="entry name" value="Acetylglutamate kinase-like"/>
    <property type="match status" value="1"/>
</dbReference>
<comment type="similarity">
    <text evidence="8">Belongs to the glutamate 5-kinase family.</text>
</comment>
<evidence type="ECO:0000256" key="6">
    <source>
        <dbReference type="ARBA" id="ARBA00022777"/>
    </source>
</evidence>
<dbReference type="InterPro" id="IPR002478">
    <property type="entry name" value="PUA"/>
</dbReference>
<evidence type="ECO:0000256" key="4">
    <source>
        <dbReference type="ARBA" id="ARBA00022679"/>
    </source>
</evidence>
<evidence type="ECO:0000256" key="7">
    <source>
        <dbReference type="ARBA" id="ARBA00022840"/>
    </source>
</evidence>
<dbReference type="HAMAP" id="MF_00456">
    <property type="entry name" value="ProB"/>
    <property type="match status" value="1"/>
</dbReference>
<dbReference type="OrthoDB" id="9804434at2"/>
<comment type="caution">
    <text evidence="8">Lacks conserved residue(s) required for the propagation of feature annotation.</text>
</comment>
<dbReference type="SUPFAM" id="SSF88697">
    <property type="entry name" value="PUA domain-like"/>
    <property type="match status" value="1"/>
</dbReference>
<dbReference type="FunFam" id="2.30.130.10:FF:000007">
    <property type="entry name" value="Glutamate 5-kinase"/>
    <property type="match status" value="1"/>
</dbReference>
<keyword evidence="3 8" id="KW-0641">Proline biosynthesis</keyword>
<comment type="function">
    <text evidence="8">Catalyzes the transfer of a phosphate group to glutamate to form L-glutamate 5-phosphate.</text>
</comment>
<evidence type="ECO:0000256" key="1">
    <source>
        <dbReference type="ARBA" id="ARBA00022490"/>
    </source>
</evidence>
<dbReference type="InterPro" id="IPR001048">
    <property type="entry name" value="Asp/Glu/Uridylate_kinase"/>
</dbReference>
<dbReference type="InterPro" id="IPR015947">
    <property type="entry name" value="PUA-like_sf"/>
</dbReference>
<dbReference type="InterPro" id="IPR041739">
    <property type="entry name" value="G5K_ProB"/>
</dbReference>
<evidence type="ECO:0000313" key="11">
    <source>
        <dbReference type="Proteomes" id="UP000296201"/>
    </source>
</evidence>
<dbReference type="NCBIfam" id="TIGR01027">
    <property type="entry name" value="proB"/>
    <property type="match status" value="1"/>
</dbReference>
<dbReference type="GO" id="GO:0004349">
    <property type="term" value="F:glutamate 5-kinase activity"/>
    <property type="evidence" value="ECO:0007669"/>
    <property type="project" value="UniProtKB-UniRule"/>
</dbReference>
<dbReference type="UniPathway" id="UPA00098">
    <property type="reaction ID" value="UER00359"/>
</dbReference>
<dbReference type="AlphaFoldDB" id="A0A4P7NX58"/>
<dbReference type="EC" id="2.7.2.11" evidence="8"/>
<dbReference type="GO" id="GO:0005524">
    <property type="term" value="F:ATP binding"/>
    <property type="evidence" value="ECO:0007669"/>
    <property type="project" value="UniProtKB-KW"/>
</dbReference>
<dbReference type="InterPro" id="IPR036974">
    <property type="entry name" value="PUA_sf"/>
</dbReference>
<feature type="binding site" evidence="8">
    <location>
        <position position="156"/>
    </location>
    <ligand>
        <name>substrate</name>
    </ligand>
</feature>
<gene>
    <name evidence="8 10" type="primary">proB</name>
    <name evidence="10" type="ORF">GHNINEIG_00351</name>
</gene>
<dbReference type="SUPFAM" id="SSF53633">
    <property type="entry name" value="Carbamate kinase-like"/>
    <property type="match status" value="1"/>
</dbReference>
<evidence type="ECO:0000259" key="9">
    <source>
        <dbReference type="SMART" id="SM00359"/>
    </source>
</evidence>
<dbReference type="GO" id="GO:0055129">
    <property type="term" value="P:L-proline biosynthetic process"/>
    <property type="evidence" value="ECO:0007669"/>
    <property type="project" value="UniProtKB-UniRule"/>
</dbReference>
<dbReference type="CDD" id="cd21157">
    <property type="entry name" value="PUA_G5K"/>
    <property type="match status" value="1"/>
</dbReference>
<evidence type="ECO:0000313" key="10">
    <source>
        <dbReference type="EMBL" id="QBZ82323.1"/>
    </source>
</evidence>
<keyword evidence="1 8" id="KW-0963">Cytoplasm</keyword>
<dbReference type="GO" id="GO:0005829">
    <property type="term" value="C:cytosol"/>
    <property type="evidence" value="ECO:0007669"/>
    <property type="project" value="TreeGrafter"/>
</dbReference>
<evidence type="ECO:0000256" key="8">
    <source>
        <dbReference type="HAMAP-Rule" id="MF_00456"/>
    </source>
</evidence>
<name>A0A4P7NX58_9GAMM</name>
<keyword evidence="4 8" id="KW-0808">Transferase</keyword>
<dbReference type="EMBL" id="CP032096">
    <property type="protein sequence ID" value="QBZ82323.1"/>
    <property type="molecule type" value="Genomic_DNA"/>
</dbReference>
<keyword evidence="6 8" id="KW-0418">Kinase</keyword>
<dbReference type="FunFam" id="3.40.1160.10:FF:000018">
    <property type="entry name" value="Glutamate 5-kinase"/>
    <property type="match status" value="1"/>
</dbReference>
<keyword evidence="11" id="KW-1185">Reference proteome</keyword>
<dbReference type="InterPro" id="IPR001057">
    <property type="entry name" value="Glu/AcGlu_kinase"/>
</dbReference>
<dbReference type="CDD" id="cd04242">
    <property type="entry name" value="AAK_G5K_ProB"/>
    <property type="match status" value="1"/>
</dbReference>
<dbReference type="PRINTS" id="PR00474">
    <property type="entry name" value="GLU5KINASE"/>
</dbReference>
<dbReference type="PROSITE" id="PS50890">
    <property type="entry name" value="PUA"/>
    <property type="match status" value="1"/>
</dbReference>
<dbReference type="Proteomes" id="UP000296201">
    <property type="component" value="Chromosome"/>
</dbReference>
<reference evidence="10 11" key="1">
    <citation type="submission" date="2018-08" db="EMBL/GenBank/DDBJ databases">
        <title>Horizontal acquisition of hydrogen conversion ability and other habitat adaptations in Hydrogenovibrio crunogenus strains.</title>
        <authorList>
            <person name="Gonnella G."/>
            <person name="Adam N."/>
            <person name="Perner M."/>
        </authorList>
    </citation>
    <scope>NUCLEOTIDE SEQUENCE [LARGE SCALE GENOMIC DNA]</scope>
    <source>
        <strain evidence="10 11">SP-41</strain>
    </source>
</reference>
<dbReference type="PROSITE" id="PS00902">
    <property type="entry name" value="GLUTAMATE_5_KINASE"/>
    <property type="match status" value="1"/>
</dbReference>
<feature type="domain" description="PUA" evidence="9">
    <location>
        <begin position="284"/>
        <end position="367"/>
    </location>
</feature>
<dbReference type="GO" id="GO:0003723">
    <property type="term" value="F:RNA binding"/>
    <property type="evidence" value="ECO:0007669"/>
    <property type="project" value="InterPro"/>
</dbReference>
<comment type="pathway">
    <text evidence="8">Amino-acid biosynthesis; L-proline biosynthesis; L-glutamate 5-semialdehyde from L-glutamate: step 1/2.</text>
</comment>
<dbReference type="Gene3D" id="2.30.130.10">
    <property type="entry name" value="PUA domain"/>
    <property type="match status" value="1"/>
</dbReference>
<keyword evidence="5 8" id="KW-0547">Nucleotide-binding</keyword>
<evidence type="ECO:0000256" key="5">
    <source>
        <dbReference type="ARBA" id="ARBA00022741"/>
    </source>
</evidence>
<feature type="binding site" evidence="8">
    <location>
        <position position="17"/>
    </location>
    <ligand>
        <name>ATP</name>
        <dbReference type="ChEBI" id="CHEBI:30616"/>
    </ligand>
</feature>
<sequence>MLTRSDIHQKSRRWVVKIGSALLTNDGRGLNKEAMAQWVSQMVALRQKGIELVIVSSGSVAEGMQRLGWSKRPSELNELQAAAAVGQMGLVQAYESEFAKNGIHTAQILMTHDDLSNRARYLNASNTIQTLLEHGVVPVINENDTVVTDEIRFGDNDTLAALTANLVSADVLVILTDQNGLYNDNPRTNPNAELISEAQVSRKDIEAMASSEGGSLGKGGMYTKVMAAKRAARSGTATFIASGREDNVLPRLLAGESLGTLLIPDLEPLTAKKRWLAGHLQAKGQLVLDEGAVKALQSSGKSLLPIGVKDMSGEFQRGEMVICVNEKNQEVARGLVNYPFFETQKIMGHPSSEISQLLGYSDGEFLIHCDNLVLVD</sequence>
<dbReference type="PIRSF" id="PIRSF000729">
    <property type="entry name" value="GK"/>
    <property type="match status" value="1"/>
</dbReference>
<dbReference type="InterPro" id="IPR019797">
    <property type="entry name" value="Glutamate_5-kinase_CS"/>
</dbReference>
<keyword evidence="2 8" id="KW-0028">Amino-acid biosynthesis</keyword>
<dbReference type="InterPro" id="IPR011529">
    <property type="entry name" value="Glu_5kinase"/>
</dbReference>
<dbReference type="InterPro" id="IPR005715">
    <property type="entry name" value="Glu_5kinase/COase_Synthase"/>
</dbReference>
<dbReference type="RefSeq" id="WP_135795042.1">
    <property type="nucleotide sequence ID" value="NZ_CP032096.1"/>
</dbReference>
<dbReference type="PANTHER" id="PTHR43654">
    <property type="entry name" value="GLUTAMATE 5-KINASE"/>
    <property type="match status" value="1"/>
</dbReference>
<comment type="catalytic activity">
    <reaction evidence="8">
        <text>L-glutamate + ATP = L-glutamyl 5-phosphate + ADP</text>
        <dbReference type="Rhea" id="RHEA:14877"/>
        <dbReference type="ChEBI" id="CHEBI:29985"/>
        <dbReference type="ChEBI" id="CHEBI:30616"/>
        <dbReference type="ChEBI" id="CHEBI:58274"/>
        <dbReference type="ChEBI" id="CHEBI:456216"/>
        <dbReference type="EC" id="2.7.2.11"/>
    </reaction>
</comment>
<accession>A0A4P7NX58</accession>